<evidence type="ECO:0000259" key="12">
    <source>
        <dbReference type="Pfam" id="PF00149"/>
    </source>
</evidence>
<dbReference type="GO" id="GO:0030288">
    <property type="term" value="C:outer membrane-bounded periplasmic space"/>
    <property type="evidence" value="ECO:0007669"/>
    <property type="project" value="TreeGrafter"/>
</dbReference>
<evidence type="ECO:0000256" key="5">
    <source>
        <dbReference type="ARBA" id="ARBA00006654"/>
    </source>
</evidence>
<dbReference type="InterPro" id="IPR029052">
    <property type="entry name" value="Metallo-depent_PP-like"/>
</dbReference>
<dbReference type="GO" id="GO:0000166">
    <property type="term" value="F:nucleotide binding"/>
    <property type="evidence" value="ECO:0007669"/>
    <property type="project" value="UniProtKB-KW"/>
</dbReference>
<dbReference type="InterPro" id="IPR041827">
    <property type="entry name" value="CpdB_N"/>
</dbReference>
<dbReference type="Gene3D" id="3.90.780.10">
    <property type="entry name" value="5'-Nucleotidase, C-terminal domain"/>
    <property type="match status" value="1"/>
</dbReference>
<dbReference type="Pfam" id="PF02872">
    <property type="entry name" value="5_nucleotid_C"/>
    <property type="match status" value="1"/>
</dbReference>
<feature type="domain" description="Calcineurin-like phosphoesterase" evidence="12">
    <location>
        <begin position="29"/>
        <end position="272"/>
    </location>
</feature>
<accession>A0A2A4YWA6</accession>
<protein>
    <submittedName>
        <fullName evidence="14">Bifunctional 2',3'-cyclic-nucleotide 2'-phosphodiesterase/3'-nucleotidase</fullName>
    </submittedName>
</protein>
<evidence type="ECO:0000256" key="11">
    <source>
        <dbReference type="RuleBase" id="RU362119"/>
    </source>
</evidence>
<dbReference type="NCBIfam" id="NF006938">
    <property type="entry name" value="PRK09420.1"/>
    <property type="match status" value="1"/>
</dbReference>
<dbReference type="Pfam" id="PF00149">
    <property type="entry name" value="Metallophos"/>
    <property type="match status" value="1"/>
</dbReference>
<keyword evidence="7 11" id="KW-0732">Signal</keyword>
<evidence type="ECO:0000256" key="2">
    <source>
        <dbReference type="ARBA" id="ARBA00001730"/>
    </source>
</evidence>
<dbReference type="GO" id="GO:0009166">
    <property type="term" value="P:nucleotide catabolic process"/>
    <property type="evidence" value="ECO:0007669"/>
    <property type="project" value="InterPro"/>
</dbReference>
<dbReference type="EMBL" id="NVUS01000019">
    <property type="protein sequence ID" value="PCI98779.1"/>
    <property type="molecule type" value="Genomic_DNA"/>
</dbReference>
<comment type="cofactor">
    <cofactor evidence="3">
        <name>a divalent metal cation</name>
        <dbReference type="ChEBI" id="CHEBI:60240"/>
    </cofactor>
</comment>
<evidence type="ECO:0000256" key="4">
    <source>
        <dbReference type="ARBA" id="ARBA00004196"/>
    </source>
</evidence>
<reference evidence="14" key="2">
    <citation type="journal article" date="2018" name="ISME J.">
        <title>A dynamic microbial community with high functional redundancy inhabits the cold, oxic subseafloor aquifer.</title>
        <authorList>
            <person name="Tully B.J."/>
            <person name="Wheat C.G."/>
            <person name="Glazer B.T."/>
            <person name="Huber J.A."/>
        </authorList>
    </citation>
    <scope>NUCLEOTIDE SEQUENCE</scope>
    <source>
        <strain evidence="14">NORP83</strain>
    </source>
</reference>
<organism evidence="14">
    <name type="scientific">OCS116 cluster bacterium</name>
    <dbReference type="NCBI Taxonomy" id="2030921"/>
    <lineage>
        <taxon>Bacteria</taxon>
        <taxon>Pseudomonadati</taxon>
        <taxon>Pseudomonadota</taxon>
        <taxon>Alphaproteobacteria</taxon>
        <taxon>OCS116 cluster</taxon>
    </lineage>
</organism>
<dbReference type="GO" id="GO:0008663">
    <property type="term" value="F:2',3'-cyclic-nucleotide 2'-phosphodiesterase activity"/>
    <property type="evidence" value="ECO:0007669"/>
    <property type="project" value="UniProtKB-EC"/>
</dbReference>
<dbReference type="PANTHER" id="PTHR11575">
    <property type="entry name" value="5'-NUCLEOTIDASE-RELATED"/>
    <property type="match status" value="1"/>
</dbReference>
<comment type="catalytic activity">
    <reaction evidence="1">
        <text>a ribonucleoside 3'-phosphate + H2O = a ribonucleoside + phosphate</text>
        <dbReference type="Rhea" id="RHEA:10144"/>
        <dbReference type="ChEBI" id="CHEBI:13197"/>
        <dbReference type="ChEBI" id="CHEBI:15377"/>
        <dbReference type="ChEBI" id="CHEBI:18254"/>
        <dbReference type="ChEBI" id="CHEBI:43474"/>
        <dbReference type="EC" id="3.1.3.6"/>
    </reaction>
</comment>
<keyword evidence="9 11" id="KW-0378">Hydrolase</keyword>
<sequence length="646" mass="70853">MQNLTKIMLLSSLAVLSLMSAANAETINLRIMETTDLHVHMADYDYYRDAQNDQVGLAKVSSLLTAARAEVKNSMFFDNGDLLQGNPLGDYVAKKIGLKPGEIHPVYKAMNLLNYDAGNIGNHEFNYGLEFLKISTDGANFPYTNSNVYVDDGDGDRSNDKNLFAPYLMLDREFVDTDGNMQKVKVGVIGFTPPQIMQWDKVNLEGKVWAADIVDTANKYIPIMKSEGADIIVAIPHSGISSSDRAGGEANASAYLSKIDGIDAILFGHSHSFFPSDRYKDFPGADVEKGTLNGVPSTMPGFWGSHLGIVDLVLEKDGDGWKRADGKSEIRSIYRRDGRTTVPLVTADHRIMAAIETEHKATIAYMNEKLGTLSAPINSYFALMYDDPSIQIVNNAQLAYVKQQLQGTEYGDLPVLSAAAPFKSGGRIGADYYTALTSGDIAYKNIADLYIYPNTLHIVKMNGAEVKEWLEMSARQFLQIDPTKSGDQELINPDFRSYNFDVIDGINYEIDVTVPNRYDSKGKMVSDSHRIKNVMFEGKPLDDAMMFAVATNNYRASGGGSFPGLDGSKTIVESPDQNRIVLGNYIFEQGNIDPSADGNWKFAPIGTDVNVVFISSPDGEAFGAAQGIEVVGEAPDGFTQYRLTIK</sequence>
<dbReference type="PROSITE" id="PS00786">
    <property type="entry name" value="5_NUCLEOTIDASE_2"/>
    <property type="match status" value="1"/>
</dbReference>
<comment type="similarity">
    <text evidence="5 11">Belongs to the 5'-nucleotidase family.</text>
</comment>
<evidence type="ECO:0000256" key="8">
    <source>
        <dbReference type="ARBA" id="ARBA00022741"/>
    </source>
</evidence>
<dbReference type="CDD" id="cd07410">
    <property type="entry name" value="MPP_CpdB_N"/>
    <property type="match status" value="1"/>
</dbReference>
<feature type="chain" id="PRO_5011827426" evidence="11">
    <location>
        <begin position="25"/>
        <end position="646"/>
    </location>
</feature>
<evidence type="ECO:0000256" key="1">
    <source>
        <dbReference type="ARBA" id="ARBA00000527"/>
    </source>
</evidence>
<feature type="signal peptide" evidence="11">
    <location>
        <begin position="1"/>
        <end position="24"/>
    </location>
</feature>
<evidence type="ECO:0000256" key="7">
    <source>
        <dbReference type="ARBA" id="ARBA00022729"/>
    </source>
</evidence>
<dbReference type="PRINTS" id="PR01607">
    <property type="entry name" value="APYRASEFAMLY"/>
</dbReference>
<name>A0A2A4YWA6_9PROT</name>
<dbReference type="InterPro" id="IPR008334">
    <property type="entry name" value="5'-Nucleotdase_C"/>
</dbReference>
<dbReference type="InterPro" id="IPR004843">
    <property type="entry name" value="Calcineurin-like_PHP"/>
</dbReference>
<comment type="subcellular location">
    <subcellularLocation>
        <location evidence="4">Cell envelope</location>
    </subcellularLocation>
</comment>
<dbReference type="GO" id="GO:0008254">
    <property type="term" value="F:3'-nucleotidase activity"/>
    <property type="evidence" value="ECO:0007669"/>
    <property type="project" value="UniProtKB-EC"/>
</dbReference>
<evidence type="ECO:0000256" key="6">
    <source>
        <dbReference type="ARBA" id="ARBA00022723"/>
    </source>
</evidence>
<dbReference type="InterPro" id="IPR006146">
    <property type="entry name" value="5'-Nucleotdase_CS"/>
</dbReference>
<evidence type="ECO:0000256" key="10">
    <source>
        <dbReference type="ARBA" id="ARBA00023268"/>
    </source>
</evidence>
<comment type="caution">
    <text evidence="14">The sequence shown here is derived from an EMBL/GenBank/DDBJ whole genome shotgun (WGS) entry which is preliminary data.</text>
</comment>
<comment type="catalytic activity">
    <reaction evidence="2">
        <text>a nucleoside 2',3'-cyclic phosphate + H2O = a nucleoside 3'-phosphate + H(+)</text>
        <dbReference type="Rhea" id="RHEA:19621"/>
        <dbReference type="ChEBI" id="CHEBI:15377"/>
        <dbReference type="ChEBI" id="CHEBI:15378"/>
        <dbReference type="ChEBI" id="CHEBI:66949"/>
        <dbReference type="ChEBI" id="CHEBI:66954"/>
        <dbReference type="EC" id="3.1.4.16"/>
    </reaction>
</comment>
<keyword evidence="10" id="KW-0511">Multifunctional enzyme</keyword>
<keyword evidence="8 11" id="KW-0547">Nucleotide-binding</keyword>
<dbReference type="GO" id="GO:0046872">
    <property type="term" value="F:metal ion binding"/>
    <property type="evidence" value="ECO:0007669"/>
    <property type="project" value="UniProtKB-KW"/>
</dbReference>
<gene>
    <name evidence="14" type="ORF">COB13_12995</name>
</gene>
<evidence type="ECO:0000256" key="9">
    <source>
        <dbReference type="ARBA" id="ARBA00022801"/>
    </source>
</evidence>
<dbReference type="Gene3D" id="3.60.21.10">
    <property type="match status" value="1"/>
</dbReference>
<dbReference type="PANTHER" id="PTHR11575:SF6">
    <property type="entry name" value="2',3'-CYCLIC-NUCLEOTIDE 2'-PHOSPHODIESTERASE_3'-NUCLEOTIDASE"/>
    <property type="match status" value="1"/>
</dbReference>
<keyword evidence="6" id="KW-0479">Metal-binding</keyword>
<dbReference type="SUPFAM" id="SSF56300">
    <property type="entry name" value="Metallo-dependent phosphatases"/>
    <property type="match status" value="1"/>
</dbReference>
<dbReference type="AlphaFoldDB" id="A0A2A4YWA6"/>
<evidence type="ECO:0000259" key="13">
    <source>
        <dbReference type="Pfam" id="PF02872"/>
    </source>
</evidence>
<dbReference type="InterPro" id="IPR006179">
    <property type="entry name" value="5_nucleotidase/apyrase"/>
</dbReference>
<proteinExistence type="inferred from homology"/>
<feature type="domain" description="5'-Nucleotidase C-terminal" evidence="13">
    <location>
        <begin position="424"/>
        <end position="565"/>
    </location>
</feature>
<evidence type="ECO:0000313" key="14">
    <source>
        <dbReference type="EMBL" id="PCI98779.1"/>
    </source>
</evidence>
<reference key="1">
    <citation type="submission" date="2017-08" db="EMBL/GenBank/DDBJ databases">
        <title>A dynamic microbial community with high functional redundancy inhabits the cold, oxic subseafloor aquifer.</title>
        <authorList>
            <person name="Tully B.J."/>
            <person name="Wheat C.G."/>
            <person name="Glazer B.T."/>
            <person name="Huber J.A."/>
        </authorList>
    </citation>
    <scope>NUCLEOTIDE SEQUENCE [LARGE SCALE GENOMIC DNA]</scope>
</reference>
<evidence type="ECO:0000256" key="3">
    <source>
        <dbReference type="ARBA" id="ARBA00001968"/>
    </source>
</evidence>
<dbReference type="InterPro" id="IPR036907">
    <property type="entry name" value="5'-Nucleotdase_C_sf"/>
</dbReference>
<dbReference type="SUPFAM" id="SSF55816">
    <property type="entry name" value="5'-nucleotidase (syn. UDP-sugar hydrolase), C-terminal domain"/>
    <property type="match status" value="1"/>
</dbReference>